<evidence type="ECO:0000256" key="2">
    <source>
        <dbReference type="ARBA" id="ARBA00022679"/>
    </source>
</evidence>
<dbReference type="Gene3D" id="3.40.50.2000">
    <property type="entry name" value="Glycogen Phosphorylase B"/>
    <property type="match status" value="2"/>
</dbReference>
<keyword evidence="1" id="KW-0328">Glycosyltransferase</keyword>
<name>A0A8J7PGE3_9PROT</name>
<dbReference type="InterPro" id="IPR002201">
    <property type="entry name" value="Glyco_trans_9"/>
</dbReference>
<proteinExistence type="predicted"/>
<organism evidence="3 4">
    <name type="scientific">Candidatus Paracaedimonas acanthamoebae</name>
    <dbReference type="NCBI Taxonomy" id="244581"/>
    <lineage>
        <taxon>Bacteria</taxon>
        <taxon>Pseudomonadati</taxon>
        <taxon>Pseudomonadota</taxon>
        <taxon>Alphaproteobacteria</taxon>
        <taxon>Holosporales</taxon>
        <taxon>Caedimonadaceae</taxon>
        <taxon>Candidatus Paracaedimonas</taxon>
    </lineage>
</organism>
<dbReference type="Proteomes" id="UP000664414">
    <property type="component" value="Unassembled WGS sequence"/>
</dbReference>
<dbReference type="GO" id="GO:0005829">
    <property type="term" value="C:cytosol"/>
    <property type="evidence" value="ECO:0007669"/>
    <property type="project" value="TreeGrafter"/>
</dbReference>
<dbReference type="Pfam" id="PF01075">
    <property type="entry name" value="Glyco_transf_9"/>
    <property type="match status" value="1"/>
</dbReference>
<comment type="caution">
    <text evidence="3">The sequence shown here is derived from an EMBL/GenBank/DDBJ whole genome shotgun (WGS) entry which is preliminary data.</text>
</comment>
<dbReference type="GO" id="GO:0008713">
    <property type="term" value="F:ADP-heptose-lipopolysaccharide heptosyltransferase activity"/>
    <property type="evidence" value="ECO:0007669"/>
    <property type="project" value="TreeGrafter"/>
</dbReference>
<dbReference type="GO" id="GO:0009244">
    <property type="term" value="P:lipopolysaccharide core region biosynthetic process"/>
    <property type="evidence" value="ECO:0007669"/>
    <property type="project" value="TreeGrafter"/>
</dbReference>
<sequence length="315" mass="35485">MKILFITSNRLGDAILSTGILDALGKSSAQIELTIACGAIPAPLFKEWPGLQKVIIFKKKPFLGHWFSLWKKVVPHSWDIVVDARGSVIAYCVRAKQRFIWRSVATLGHRVEHLAAMVNIKPVPYPRIYFDKKRLQRVKTYFHDDRPVIALAPTANWIGKEWPHEYFMQLINKITAVDGILPKARIAVFSAPQERARISDFLAQIPAEKLIDCAGNLELLDIGAFFSQCQLFIGNDSGLMHLAAATGIPTFGLFGPSLDQHYAPYGYKTGYVRTPESYEILKRRQQEGDQGSLMTTLTVEKVVEDLGKFWEKVAK</sequence>
<dbReference type="CDD" id="cd03789">
    <property type="entry name" value="GT9_LPS_heptosyltransferase"/>
    <property type="match status" value="1"/>
</dbReference>
<evidence type="ECO:0000313" key="4">
    <source>
        <dbReference type="Proteomes" id="UP000664414"/>
    </source>
</evidence>
<evidence type="ECO:0000313" key="3">
    <source>
        <dbReference type="EMBL" id="MBN9412425.1"/>
    </source>
</evidence>
<dbReference type="InterPro" id="IPR051199">
    <property type="entry name" value="LPS_LOS_Heptosyltrfase"/>
</dbReference>
<evidence type="ECO:0000256" key="1">
    <source>
        <dbReference type="ARBA" id="ARBA00022676"/>
    </source>
</evidence>
<dbReference type="SUPFAM" id="SSF53756">
    <property type="entry name" value="UDP-Glycosyltransferase/glycogen phosphorylase"/>
    <property type="match status" value="1"/>
</dbReference>
<dbReference type="EMBL" id="JAFKGL010000010">
    <property type="protein sequence ID" value="MBN9412425.1"/>
    <property type="molecule type" value="Genomic_DNA"/>
</dbReference>
<reference evidence="3" key="1">
    <citation type="submission" date="2021-02" db="EMBL/GenBank/DDBJ databases">
        <title>Thiocyanate and organic carbon inputs drive convergent selection for specific autotrophic Afipia and Thiobacillus strains within complex microbiomes.</title>
        <authorList>
            <person name="Huddy R.J."/>
            <person name="Sachdeva R."/>
            <person name="Kadzinga F."/>
            <person name="Kantor R.S."/>
            <person name="Harrison S.T.L."/>
            <person name="Banfield J.F."/>
        </authorList>
    </citation>
    <scope>NUCLEOTIDE SEQUENCE</scope>
    <source>
        <strain evidence="3">SCN18_10_11_15_R4_P_38_20</strain>
    </source>
</reference>
<keyword evidence="2" id="KW-0808">Transferase</keyword>
<dbReference type="AlphaFoldDB" id="A0A8J7PGE3"/>
<dbReference type="PANTHER" id="PTHR30160">
    <property type="entry name" value="TETRAACYLDISACCHARIDE 4'-KINASE-RELATED"/>
    <property type="match status" value="1"/>
</dbReference>
<protein>
    <submittedName>
        <fullName evidence="3">Glycosyltransferase family 9 protein</fullName>
    </submittedName>
</protein>
<gene>
    <name evidence="3" type="ORF">J0H12_00665</name>
</gene>
<accession>A0A8J7PGE3</accession>